<gene>
    <name evidence="1" type="ORF">M9Y10_016830</name>
</gene>
<comment type="caution">
    <text evidence="1">The sequence shown here is derived from an EMBL/GenBank/DDBJ whole genome shotgun (WGS) entry which is preliminary data.</text>
</comment>
<dbReference type="EMBL" id="JAPFFF010000021">
    <property type="protein sequence ID" value="KAK8854271.1"/>
    <property type="molecule type" value="Genomic_DNA"/>
</dbReference>
<name>A0ABR2HXN9_9EUKA</name>
<dbReference type="Proteomes" id="UP001470230">
    <property type="component" value="Unassembled WGS sequence"/>
</dbReference>
<protein>
    <recommendedName>
        <fullName evidence="3">Mediator complex subunit 14</fullName>
    </recommendedName>
</protein>
<reference evidence="1 2" key="1">
    <citation type="submission" date="2024-04" db="EMBL/GenBank/DDBJ databases">
        <title>Tritrichomonas musculus Genome.</title>
        <authorList>
            <person name="Alves-Ferreira E."/>
            <person name="Grigg M."/>
            <person name="Lorenzi H."/>
            <person name="Galac M."/>
        </authorList>
    </citation>
    <scope>NUCLEOTIDE SEQUENCE [LARGE SCALE GENOMIC DNA]</scope>
    <source>
        <strain evidence="1 2">EAF2021</strain>
    </source>
</reference>
<evidence type="ECO:0000313" key="1">
    <source>
        <dbReference type="EMBL" id="KAK8854271.1"/>
    </source>
</evidence>
<proteinExistence type="predicted"/>
<accession>A0ABR2HXN9</accession>
<evidence type="ECO:0008006" key="3">
    <source>
        <dbReference type="Google" id="ProtNLM"/>
    </source>
</evidence>
<organism evidence="1 2">
    <name type="scientific">Tritrichomonas musculus</name>
    <dbReference type="NCBI Taxonomy" id="1915356"/>
    <lineage>
        <taxon>Eukaryota</taxon>
        <taxon>Metamonada</taxon>
        <taxon>Parabasalia</taxon>
        <taxon>Tritrichomonadida</taxon>
        <taxon>Tritrichomonadidae</taxon>
        <taxon>Tritrichomonas</taxon>
    </lineage>
</organism>
<sequence length="961" mass="113212">MNQEASRGNPSKKNWPLDVLFHSVLHYCEKEISSNINQRLPPLIHKKMLSHVLYQVRVRISRLYVVYKWNKKQAQVYKKSDSKNSYFYRLQLSIDNLQNIYNGFRKVCFKSANFPIRINQIEIPKGDFSKTFFKNEILQTQIHNSVTNAQLFHDEFTIFSKNKFQITIKFSKTIKLQRFCIYYPGEINIESTLVKKIAQNCHYILNNSSNPLYECCDFLEKIYMHFYFILVCKSLMTYKKIHKFTILHKNDLVVLNFYELRMNFSLILLQSSVYIFSHNTQANIKVPIESLDDIPYVLYKIQYYGSLFLFSQFQKRIDEWLTSSKSYSTYIDREYCYFYFLFFDHPITKISFNSENELYCKHTDFLTSLLTQDTVLFFEYIRSFEIRIIAESAGFSRLVLYDDLSFKKALQELQKNPLSLQFLSSLGPTNYFLKNMYKGNQNTLSHFKQIMLAATRSIIYNDLNLTLYANNINSTFSEKEMLISTDTYGQIKFKIDKNGYWSIKFNQSNVLQNINMAVMFQGRTIYLRFDGWIYNLITSVMTTVKMIDQAFNQFKNNRSISVFHVIRKTALFFKSVCPPLKTLAHPTSPIFLKLQPIQFVGHFLHYDVFEIFTSLPAIKLHFVNHPNLDICVMKAIEEDLIDQRFGPFLYYLLPVFPHFFHIFDGDGWQIIDINLRGTFSLMYQSKYMVYFQQQAKNSFNVAIPSIGKSLIFNIPLSIFPLFTNQNSSTKKTRPGVRKPQVIRVTMSDLVLFRDSILHFFNEHRFLTNYGFNYIIFDPRSNLIKNNDLPENLNWIKMNVSLGPHGLNFEILDDLSNPAIYAFKYFVSMDFSSRSNRLKILTFLFDCLQIQKPTGVSLFYCLKCLLDTDSSKIDWEKTFLSSFVDVPNCVIELHLFVEDKEYKIIIDSKQESLDSEDAVVKVIKPNGDLAPVQRLKDDLEKWLNNLLSKNSTEKVLYEFSFL</sequence>
<keyword evidence="2" id="KW-1185">Reference proteome</keyword>
<evidence type="ECO:0000313" key="2">
    <source>
        <dbReference type="Proteomes" id="UP001470230"/>
    </source>
</evidence>